<sequence>MTTAVLAHRADLPRQKARSASAAASPAGGVGGRSIAEIVTMHCEGVLAPMGVIVEFLDAQVGTWQYSLDDGESWRTIRTDLINRPGHMGLALERAARLRVLPFGGGARSGARIVFHAAQRAPGEGNGSYRAYAPDDRGDAAHSITLVLGLGAINGMPPAVAASRPRNKRALAAQRCAA</sequence>
<evidence type="ECO:0000313" key="2">
    <source>
        <dbReference type="Proteomes" id="UP000516057"/>
    </source>
</evidence>
<keyword evidence="2" id="KW-1185">Reference proteome</keyword>
<proteinExistence type="predicted"/>
<reference evidence="1 2" key="1">
    <citation type="submission" date="2020-08" db="EMBL/GenBank/DDBJ databases">
        <title>Genome sequence of Acidovorax monticola KACC 19171T.</title>
        <authorList>
            <person name="Hyun D.-W."/>
            <person name="Bae J.-W."/>
        </authorList>
    </citation>
    <scope>NUCLEOTIDE SEQUENCE [LARGE SCALE GENOMIC DNA]</scope>
    <source>
        <strain evidence="1 2">KACC 19171</strain>
    </source>
</reference>
<accession>A0A7H0HK45</accession>
<organism evidence="1 2">
    <name type="scientific">Paenacidovorax monticola</name>
    <dbReference type="NCBI Taxonomy" id="1926868"/>
    <lineage>
        <taxon>Bacteria</taxon>
        <taxon>Pseudomonadati</taxon>
        <taxon>Pseudomonadota</taxon>
        <taxon>Betaproteobacteria</taxon>
        <taxon>Burkholderiales</taxon>
        <taxon>Comamonadaceae</taxon>
        <taxon>Paenacidovorax</taxon>
    </lineage>
</organism>
<evidence type="ECO:0000313" key="1">
    <source>
        <dbReference type="EMBL" id="QNP60911.1"/>
    </source>
</evidence>
<dbReference type="EMBL" id="CP060790">
    <property type="protein sequence ID" value="QNP60911.1"/>
    <property type="molecule type" value="Genomic_DNA"/>
</dbReference>
<protein>
    <submittedName>
        <fullName evidence="1">Uncharacterized protein</fullName>
    </submittedName>
</protein>
<dbReference type="KEGG" id="amon:H9L24_09240"/>
<dbReference type="RefSeq" id="WP_187737891.1">
    <property type="nucleotide sequence ID" value="NZ_CP060790.1"/>
</dbReference>
<gene>
    <name evidence="1" type="ORF">H9L24_09240</name>
</gene>
<name>A0A7H0HK45_9BURK</name>
<dbReference type="AlphaFoldDB" id="A0A7H0HK45"/>
<dbReference type="Proteomes" id="UP000516057">
    <property type="component" value="Chromosome"/>
</dbReference>